<proteinExistence type="predicted"/>
<keyword evidence="3" id="KW-1185">Reference proteome</keyword>
<evidence type="ECO:0000256" key="1">
    <source>
        <dbReference type="SAM" id="MobiDB-lite"/>
    </source>
</evidence>
<evidence type="ECO:0000313" key="3">
    <source>
        <dbReference type="Proteomes" id="UP000078561"/>
    </source>
</evidence>
<accession>A0A163LW97</accession>
<feature type="compositionally biased region" description="Acidic residues" evidence="1">
    <location>
        <begin position="56"/>
        <end position="68"/>
    </location>
</feature>
<dbReference type="OrthoDB" id="5378975at2759"/>
<feature type="compositionally biased region" description="Low complexity" evidence="1">
    <location>
        <begin position="22"/>
        <end position="36"/>
    </location>
</feature>
<dbReference type="EMBL" id="LT551723">
    <property type="protein sequence ID" value="SAL97298.1"/>
    <property type="molecule type" value="Genomic_DNA"/>
</dbReference>
<dbReference type="Pfam" id="PF17104">
    <property type="entry name" value="YBL010C_LAA2"/>
    <property type="match status" value="1"/>
</dbReference>
<protein>
    <submittedName>
        <fullName evidence="2">Uncharacterized protein</fullName>
    </submittedName>
</protein>
<dbReference type="AlphaFoldDB" id="A0A163LW97"/>
<feature type="compositionally biased region" description="Low complexity" evidence="1">
    <location>
        <begin position="306"/>
        <end position="322"/>
    </location>
</feature>
<sequence>MSDPTDTLTTDQLIDFDEPDNTVTETTTKVTTTTTTQDDNVEDADGLKELHHDTPLEQDENTTEDFDWGDSALGQQNNEDSPKNDDEYDDEYDNDKNNDGDADADDDDFTFNGNQDNGGADDFDDFEDFGDFDDHGNGDDFDDFDDLPPPEDFAVQPPVEETISPVLGHYIELLEACESDLTSFMETTLSHLWTPLEETPAFVESPKQIEPTIKATTSTENELLCTECSLDLWQKLSRDSVFYNPITGSIGQFQWTRSEINRAYLNALGVRINYDDTSNSNRLSDMRPTSMAASPSLQSRPLHAVSSTTSSSLASSPYLAKSNGDRASSHMRSNSLTHDMTASATMALHNSSKPPVEEEPELDIDIAKAYCELTEETIRIFPDVKLNAMVIELSRLQRQAKEYLGYLLDQREQLMMDAETYNDLISCIVGHAQRLKEQNAAKDASPAMVSKKKKTTGGLSGMIKRKNTTSGSGTSMGGGVVGVKQKGASAKSINPAEGRRSM</sequence>
<feature type="region of interest" description="Disordered" evidence="1">
    <location>
        <begin position="1"/>
        <end position="156"/>
    </location>
</feature>
<dbReference type="InParanoid" id="A0A163LW97"/>
<gene>
    <name evidence="2" type="primary">ABSGL_02785.1 scaffold 3929</name>
</gene>
<dbReference type="OMA" id="FQWTRSE"/>
<dbReference type="PANTHER" id="PTHR38698:SF1">
    <property type="entry name" value="FUNGAL PROTEIN"/>
    <property type="match status" value="1"/>
</dbReference>
<dbReference type="InterPro" id="IPR031355">
    <property type="entry name" value="YBL010C/LAA2-like"/>
</dbReference>
<feature type="compositionally biased region" description="Basic and acidic residues" evidence="1">
    <location>
        <begin position="45"/>
        <end position="55"/>
    </location>
</feature>
<feature type="compositionally biased region" description="Acidic residues" evidence="1">
    <location>
        <begin position="119"/>
        <end position="131"/>
    </location>
</feature>
<name>A0A163LW97_ABSGL</name>
<evidence type="ECO:0000313" key="2">
    <source>
        <dbReference type="EMBL" id="SAL97298.1"/>
    </source>
</evidence>
<dbReference type="Proteomes" id="UP000078561">
    <property type="component" value="Unassembled WGS sequence"/>
</dbReference>
<dbReference type="STRING" id="4829.A0A163LW97"/>
<feature type="compositionally biased region" description="Acidic residues" evidence="1">
    <location>
        <begin position="100"/>
        <end position="109"/>
    </location>
</feature>
<dbReference type="PANTHER" id="PTHR38698">
    <property type="entry name" value="EXPRESSED PROTEIN"/>
    <property type="match status" value="1"/>
</dbReference>
<feature type="region of interest" description="Disordered" evidence="1">
    <location>
        <begin position="439"/>
        <end position="502"/>
    </location>
</feature>
<organism evidence="2">
    <name type="scientific">Absidia glauca</name>
    <name type="common">Pin mould</name>
    <dbReference type="NCBI Taxonomy" id="4829"/>
    <lineage>
        <taxon>Eukaryota</taxon>
        <taxon>Fungi</taxon>
        <taxon>Fungi incertae sedis</taxon>
        <taxon>Mucoromycota</taxon>
        <taxon>Mucoromycotina</taxon>
        <taxon>Mucoromycetes</taxon>
        <taxon>Mucorales</taxon>
        <taxon>Cunninghamellaceae</taxon>
        <taxon>Absidia</taxon>
    </lineage>
</organism>
<feature type="compositionally biased region" description="Polar residues" evidence="1">
    <location>
        <begin position="1"/>
        <end position="12"/>
    </location>
</feature>
<reference evidence="2" key="1">
    <citation type="submission" date="2016-04" db="EMBL/GenBank/DDBJ databases">
        <authorList>
            <person name="Evans L.H."/>
            <person name="Alamgir A."/>
            <person name="Owens N."/>
            <person name="Weber N.D."/>
            <person name="Virtaneva K."/>
            <person name="Barbian K."/>
            <person name="Babar A."/>
            <person name="Rosenke K."/>
        </authorList>
    </citation>
    <scope>NUCLEOTIDE SEQUENCE [LARGE SCALE GENOMIC DNA]</scope>
    <source>
        <strain evidence="2">CBS 101.48</strain>
    </source>
</reference>
<feature type="compositionally biased region" description="Acidic residues" evidence="1">
    <location>
        <begin position="139"/>
        <end position="149"/>
    </location>
</feature>
<feature type="region of interest" description="Disordered" evidence="1">
    <location>
        <begin position="277"/>
        <end position="333"/>
    </location>
</feature>